<dbReference type="GO" id="GO:0006520">
    <property type="term" value="P:amino acid metabolic process"/>
    <property type="evidence" value="ECO:0007669"/>
    <property type="project" value="InterPro"/>
</dbReference>
<feature type="binding site" evidence="7">
    <location>
        <position position="228"/>
    </location>
    <ligand>
        <name>L-aspartate</name>
        <dbReference type="ChEBI" id="CHEBI:29991"/>
    </ligand>
</feature>
<feature type="binding site" evidence="7">
    <location>
        <position position="54"/>
    </location>
    <ligand>
        <name>carbamoyl phosphate</name>
        <dbReference type="ChEBI" id="CHEBI:58228"/>
    </ligand>
</feature>
<dbReference type="PANTHER" id="PTHR45753">
    <property type="entry name" value="ORNITHINE CARBAMOYLTRANSFERASE, MITOCHONDRIAL"/>
    <property type="match status" value="1"/>
</dbReference>
<reference evidence="10 11" key="1">
    <citation type="submission" date="2017-11" db="EMBL/GenBank/DDBJ databases">
        <title>Comparitive Functional Genomics of Dry Heat Resistant strains isolated from the Viking Spacecraft.</title>
        <authorList>
            <person name="Seuylemezian A."/>
            <person name="Cooper K."/>
            <person name="Vaishampayan P."/>
        </authorList>
    </citation>
    <scope>NUCLEOTIDE SEQUENCE [LARGE SCALE GENOMIC DNA]</scope>
    <source>
        <strain evidence="10 11">V1-29</strain>
    </source>
</reference>
<accession>A0A2N5LZH2</accession>
<evidence type="ECO:0000259" key="8">
    <source>
        <dbReference type="Pfam" id="PF00185"/>
    </source>
</evidence>
<evidence type="ECO:0000256" key="7">
    <source>
        <dbReference type="HAMAP-Rule" id="MF_00001"/>
    </source>
</evidence>
<feature type="binding site" evidence="7">
    <location>
        <position position="166"/>
    </location>
    <ligand>
        <name>L-aspartate</name>
        <dbReference type="ChEBI" id="CHEBI:29991"/>
    </ligand>
</feature>
<dbReference type="GO" id="GO:0006207">
    <property type="term" value="P:'de novo' pyrimidine nucleobase biosynthetic process"/>
    <property type="evidence" value="ECO:0007669"/>
    <property type="project" value="InterPro"/>
</dbReference>
<dbReference type="SUPFAM" id="SSF53671">
    <property type="entry name" value="Aspartate/ornithine carbamoyltransferase"/>
    <property type="match status" value="1"/>
</dbReference>
<evidence type="ECO:0000256" key="4">
    <source>
        <dbReference type="ARBA" id="ARBA00022975"/>
    </source>
</evidence>
<evidence type="ECO:0000256" key="1">
    <source>
        <dbReference type="ARBA" id="ARBA00004852"/>
    </source>
</evidence>
<protein>
    <recommendedName>
        <fullName evidence="7">Aspartate carbamoyltransferase</fullName>
        <ecNumber evidence="7">2.1.3.2</ecNumber>
    </recommendedName>
    <alternativeName>
        <fullName evidence="7">Aspartate transcarbamylase</fullName>
        <shortName evidence="7">ATCase</shortName>
    </alternativeName>
</protein>
<dbReference type="InterPro" id="IPR036901">
    <property type="entry name" value="Asp/Orn_carbamoylTrfase_sf"/>
</dbReference>
<dbReference type="PRINTS" id="PR00101">
    <property type="entry name" value="ATCASE"/>
</dbReference>
<evidence type="ECO:0000256" key="3">
    <source>
        <dbReference type="ARBA" id="ARBA00022679"/>
    </source>
</evidence>
<dbReference type="InterPro" id="IPR006130">
    <property type="entry name" value="Asp/Orn_carbamoylTrfase"/>
</dbReference>
<dbReference type="AlphaFoldDB" id="A0A2N5LZH2"/>
<feature type="domain" description="Aspartate/ornithine carbamoyltransferase Asp/Orn-binding" evidence="8">
    <location>
        <begin position="153"/>
        <end position="301"/>
    </location>
</feature>
<dbReference type="GO" id="GO:0004070">
    <property type="term" value="F:aspartate carbamoyltransferase activity"/>
    <property type="evidence" value="ECO:0007669"/>
    <property type="project" value="UniProtKB-UniRule"/>
</dbReference>
<comment type="subunit">
    <text evidence="7">Heterododecamer (2C3:3R2) of six catalytic PyrB chains organized as two trimers (C3), and six regulatory PyrI chains organized as three dimers (R2).</text>
</comment>
<feature type="binding site" evidence="7">
    <location>
        <position position="136"/>
    </location>
    <ligand>
        <name>carbamoyl phosphate</name>
        <dbReference type="ChEBI" id="CHEBI:58228"/>
    </ligand>
</feature>
<feature type="binding site" evidence="7">
    <location>
        <position position="55"/>
    </location>
    <ligand>
        <name>carbamoyl phosphate</name>
        <dbReference type="ChEBI" id="CHEBI:58228"/>
    </ligand>
</feature>
<dbReference type="Pfam" id="PF02729">
    <property type="entry name" value="OTCace_N"/>
    <property type="match status" value="1"/>
</dbReference>
<comment type="similarity">
    <text evidence="2 7">Belongs to the aspartate/ornithine carbamoyltransferase superfamily. ATCase family.</text>
</comment>
<feature type="binding site" evidence="7">
    <location>
        <position position="267"/>
    </location>
    <ligand>
        <name>carbamoyl phosphate</name>
        <dbReference type="ChEBI" id="CHEBI:58228"/>
    </ligand>
</feature>
<feature type="binding site" evidence="7">
    <location>
        <position position="84"/>
    </location>
    <ligand>
        <name>L-aspartate</name>
        <dbReference type="ChEBI" id="CHEBI:29991"/>
    </ligand>
</feature>
<evidence type="ECO:0000313" key="10">
    <source>
        <dbReference type="EMBL" id="PLT27491.1"/>
    </source>
</evidence>
<feature type="binding site" evidence="7">
    <location>
        <position position="133"/>
    </location>
    <ligand>
        <name>carbamoyl phosphate</name>
        <dbReference type="ChEBI" id="CHEBI:58228"/>
    </ligand>
</feature>
<dbReference type="NCBIfam" id="NF002032">
    <property type="entry name" value="PRK00856.1"/>
    <property type="match status" value="1"/>
</dbReference>
<dbReference type="Gene3D" id="3.40.50.1370">
    <property type="entry name" value="Aspartate/ornithine carbamoyltransferase"/>
    <property type="match status" value="2"/>
</dbReference>
<comment type="caution">
    <text evidence="10">The sequence shown here is derived from an EMBL/GenBank/DDBJ whole genome shotgun (WGS) entry which is preliminary data.</text>
</comment>
<sequence>MKLYHVIGAKQYDRQTLEDIYETADRMEKVVKNGGSDIYSNKIMTTLFFEPSTRTRLSFESAISRLGGKVIGTENAGQFSSATKGETLEDTIRVVSEYCDVIVMRHTDIGAAERAAAVATVPILNAGDGGGEHPTQALLDVYTIKKELGTLDNQHVVMVGDLKYGRTVHSLSYMLANYNNVHITFTAPDNVQIPLYVKEYLKERGISFSEEHDLKKAVQKADVIYQTRIQKERFSSPEEYEKANGKYIINDDILSYMKDHCIILHPLPRAGEIEHSVDADPRAAYFRQAQNGLYIRMALLEKCFEQERAETIRDYVNV</sequence>
<dbReference type="FunFam" id="3.40.50.1370:FF:000002">
    <property type="entry name" value="Aspartate carbamoyltransferase 2"/>
    <property type="match status" value="1"/>
</dbReference>
<name>A0A2N5LZH2_9BACI</name>
<dbReference type="NCBIfam" id="TIGR00670">
    <property type="entry name" value="asp_carb_tr"/>
    <property type="match status" value="1"/>
</dbReference>
<comment type="function">
    <text evidence="5 7">Catalyzes the condensation of carbamoyl phosphate and aspartate to form carbamoyl aspartate and inorganic phosphate, the committed step in the de novo pyrimidine nucleotide biosynthesis pathway.</text>
</comment>
<comment type="catalytic activity">
    <reaction evidence="6 7">
        <text>carbamoyl phosphate + L-aspartate = N-carbamoyl-L-aspartate + phosphate + H(+)</text>
        <dbReference type="Rhea" id="RHEA:20013"/>
        <dbReference type="ChEBI" id="CHEBI:15378"/>
        <dbReference type="ChEBI" id="CHEBI:29991"/>
        <dbReference type="ChEBI" id="CHEBI:32814"/>
        <dbReference type="ChEBI" id="CHEBI:43474"/>
        <dbReference type="ChEBI" id="CHEBI:58228"/>
        <dbReference type="EC" id="2.1.3.2"/>
    </reaction>
</comment>
<feature type="binding site" evidence="7">
    <location>
        <position position="268"/>
    </location>
    <ligand>
        <name>carbamoyl phosphate</name>
        <dbReference type="ChEBI" id="CHEBI:58228"/>
    </ligand>
</feature>
<comment type="pathway">
    <text evidence="1 7">Pyrimidine metabolism; UMP biosynthesis via de novo pathway; (S)-dihydroorotate from bicarbonate: step 2/3.</text>
</comment>
<dbReference type="OrthoDB" id="9774690at2"/>
<dbReference type="PRINTS" id="PR00100">
    <property type="entry name" value="AOTCASE"/>
</dbReference>
<dbReference type="GO" id="GO:0016597">
    <property type="term" value="F:amino acid binding"/>
    <property type="evidence" value="ECO:0007669"/>
    <property type="project" value="InterPro"/>
</dbReference>
<dbReference type="EC" id="2.1.3.2" evidence="7"/>
<dbReference type="UniPathway" id="UPA00070">
    <property type="reaction ID" value="UER00116"/>
</dbReference>
<gene>
    <name evidence="7" type="primary">pyrB</name>
    <name evidence="10" type="ORF">CUU66_23595</name>
</gene>
<evidence type="ECO:0000259" key="9">
    <source>
        <dbReference type="Pfam" id="PF02729"/>
    </source>
</evidence>
<dbReference type="InterPro" id="IPR006131">
    <property type="entry name" value="Asp_carbamoyltransf_Asp/Orn-bd"/>
</dbReference>
<keyword evidence="4 7" id="KW-0665">Pyrimidine biosynthesis</keyword>
<dbReference type="FunFam" id="3.40.50.1370:FF:000001">
    <property type="entry name" value="Aspartate carbamoyltransferase"/>
    <property type="match status" value="1"/>
</dbReference>
<dbReference type="PROSITE" id="PS00097">
    <property type="entry name" value="CARBAMOYLTRANSFERASE"/>
    <property type="match status" value="1"/>
</dbReference>
<feature type="binding site" evidence="7">
    <location>
        <position position="105"/>
    </location>
    <ligand>
        <name>carbamoyl phosphate</name>
        <dbReference type="ChEBI" id="CHEBI:58228"/>
    </ligand>
</feature>
<dbReference type="InterPro" id="IPR002082">
    <property type="entry name" value="Asp_carbamoyltransf"/>
</dbReference>
<feature type="domain" description="Aspartate/ornithine carbamoyltransferase carbamoyl-P binding" evidence="9">
    <location>
        <begin position="5"/>
        <end position="145"/>
    </location>
</feature>
<dbReference type="GO" id="GO:0044205">
    <property type="term" value="P:'de novo' UMP biosynthetic process"/>
    <property type="evidence" value="ECO:0007669"/>
    <property type="project" value="UniProtKB-UniRule"/>
</dbReference>
<dbReference type="Pfam" id="PF00185">
    <property type="entry name" value="OTCace"/>
    <property type="match status" value="1"/>
</dbReference>
<evidence type="ECO:0000256" key="5">
    <source>
        <dbReference type="ARBA" id="ARBA00043884"/>
    </source>
</evidence>
<evidence type="ECO:0000313" key="11">
    <source>
        <dbReference type="Proteomes" id="UP000234748"/>
    </source>
</evidence>
<keyword evidence="11" id="KW-1185">Reference proteome</keyword>
<evidence type="ECO:0000256" key="6">
    <source>
        <dbReference type="ARBA" id="ARBA00048859"/>
    </source>
</evidence>
<keyword evidence="3 7" id="KW-0808">Transferase</keyword>
<dbReference type="PANTHER" id="PTHR45753:SF6">
    <property type="entry name" value="ASPARTATE CARBAMOYLTRANSFERASE"/>
    <property type="match status" value="1"/>
</dbReference>
<dbReference type="EMBL" id="PGUY01000102">
    <property type="protein sequence ID" value="PLT27491.1"/>
    <property type="molecule type" value="Genomic_DNA"/>
</dbReference>
<proteinExistence type="inferred from homology"/>
<dbReference type="InterPro" id="IPR006132">
    <property type="entry name" value="Asp/Orn_carbamoyltranf_P-bd"/>
</dbReference>
<evidence type="ECO:0000256" key="2">
    <source>
        <dbReference type="ARBA" id="ARBA00008896"/>
    </source>
</evidence>
<organism evidence="10 11">
    <name type="scientific">Peribacillus deserti</name>
    <dbReference type="NCBI Taxonomy" id="673318"/>
    <lineage>
        <taxon>Bacteria</taxon>
        <taxon>Bacillati</taxon>
        <taxon>Bacillota</taxon>
        <taxon>Bacilli</taxon>
        <taxon>Bacillales</taxon>
        <taxon>Bacillaceae</taxon>
        <taxon>Peribacillus</taxon>
    </lineage>
</organism>
<dbReference type="Proteomes" id="UP000234748">
    <property type="component" value="Unassembled WGS sequence"/>
</dbReference>
<dbReference type="RefSeq" id="WP_101645845.1">
    <property type="nucleotide sequence ID" value="NZ_PGUY01000102.1"/>
</dbReference>
<dbReference type="HAMAP" id="MF_00001">
    <property type="entry name" value="Asp_carb_tr"/>
    <property type="match status" value="1"/>
</dbReference>